<dbReference type="Proteomes" id="UP000250235">
    <property type="component" value="Unassembled WGS sequence"/>
</dbReference>
<accession>A0A2Z7BRS3</accession>
<sequence>MRAIYLLNFRFYCLVLLWFSSSAIAVVLDQPEEKLGFCGNEDNQPIQMATLGGVRESSNSANSAEIESIARYAVEEHNKKENSLFELARVVKAKEQVVAGTVHHLTLEIIDSGKKKLYEAKVWVKPWLNFKELQEFRHVEDVPSFTSSDLGVKKDEQGSGWRSVPVHDPLVQDAAQHAVKSIQDRSNSLFPYELREIVHANAEVVDASAKFDMLLKVNRGGKEEKFKVEVHRNSEGKFQLNQMESHHS</sequence>
<dbReference type="GO" id="GO:0006972">
    <property type="term" value="P:hyperosmotic response"/>
    <property type="evidence" value="ECO:0007669"/>
    <property type="project" value="UniProtKB-ARBA"/>
</dbReference>
<evidence type="ECO:0000259" key="11">
    <source>
        <dbReference type="SMART" id="SM00043"/>
    </source>
</evidence>
<evidence type="ECO:0000256" key="1">
    <source>
        <dbReference type="ARBA" id="ARBA00004613"/>
    </source>
</evidence>
<keyword evidence="13" id="KW-1185">Reference proteome</keyword>
<comment type="subcellular location">
    <subcellularLocation>
        <location evidence="1">Secreted</location>
    </subcellularLocation>
</comment>
<gene>
    <name evidence="12" type="ORF">F511_04961</name>
</gene>
<protein>
    <recommendedName>
        <fullName evidence="10">Cysteine proteinase inhibitor</fullName>
    </recommendedName>
</protein>
<feature type="chain" id="PRO_5016189662" description="Cysteine proteinase inhibitor" evidence="10">
    <location>
        <begin position="26"/>
        <end position="248"/>
    </location>
</feature>
<evidence type="ECO:0000256" key="10">
    <source>
        <dbReference type="RuleBase" id="RU362130"/>
    </source>
</evidence>
<keyword evidence="5 10" id="KW-0789">Thiol protease inhibitor</keyword>
<keyword evidence="4 10" id="KW-0646">Protease inhibitor</keyword>
<keyword evidence="3" id="KW-0964">Secreted</keyword>
<evidence type="ECO:0000256" key="3">
    <source>
        <dbReference type="ARBA" id="ARBA00022525"/>
    </source>
</evidence>
<dbReference type="GO" id="GO:0009414">
    <property type="term" value="P:response to water deprivation"/>
    <property type="evidence" value="ECO:0007669"/>
    <property type="project" value="UniProtKB-ARBA"/>
</dbReference>
<dbReference type="InterPro" id="IPR027214">
    <property type="entry name" value="Cystatin"/>
</dbReference>
<keyword evidence="6 10" id="KW-0732">Signal</keyword>
<evidence type="ECO:0000256" key="9">
    <source>
        <dbReference type="ARBA" id="ARBA00037320"/>
    </source>
</evidence>
<evidence type="ECO:0000256" key="8">
    <source>
        <dbReference type="ARBA" id="ARBA00022821"/>
    </source>
</evidence>
<evidence type="ECO:0000256" key="4">
    <source>
        <dbReference type="ARBA" id="ARBA00022690"/>
    </source>
</evidence>
<keyword evidence="8" id="KW-0611">Plant defense</keyword>
<dbReference type="FunFam" id="3.10.450.10:FF:000013">
    <property type="entry name" value="Cysteine proteinase inhibitor"/>
    <property type="match status" value="1"/>
</dbReference>
<dbReference type="EMBL" id="KV005015">
    <property type="protein sequence ID" value="KZV34987.1"/>
    <property type="molecule type" value="Genomic_DNA"/>
</dbReference>
<evidence type="ECO:0000313" key="13">
    <source>
        <dbReference type="Proteomes" id="UP000250235"/>
    </source>
</evidence>
<feature type="signal peptide" evidence="10">
    <location>
        <begin position="1"/>
        <end position="25"/>
    </location>
</feature>
<evidence type="ECO:0000256" key="6">
    <source>
        <dbReference type="ARBA" id="ARBA00022729"/>
    </source>
</evidence>
<dbReference type="GO" id="GO:0009409">
    <property type="term" value="P:response to cold"/>
    <property type="evidence" value="ECO:0007669"/>
    <property type="project" value="UniProtKB-ARBA"/>
</dbReference>
<dbReference type="GO" id="GO:0005576">
    <property type="term" value="C:extracellular region"/>
    <property type="evidence" value="ECO:0007669"/>
    <property type="project" value="UniProtKB-SubCell"/>
</dbReference>
<dbReference type="Pfam" id="PF16845">
    <property type="entry name" value="SQAPI"/>
    <property type="match status" value="1"/>
</dbReference>
<comment type="function">
    <text evidence="9">Specific inhibitor of cysteine proteinases. Probably involved in the regulation of endogenous processes and in defense against pests and pathogens.</text>
</comment>
<dbReference type="AlphaFoldDB" id="A0A2Z7BRS3"/>
<dbReference type="GO" id="GO:0006952">
    <property type="term" value="P:defense response"/>
    <property type="evidence" value="ECO:0007669"/>
    <property type="project" value="UniProtKB-KW"/>
</dbReference>
<reference evidence="12 13" key="1">
    <citation type="journal article" date="2015" name="Proc. Natl. Acad. Sci. U.S.A.">
        <title>The resurrection genome of Boea hygrometrica: A blueprint for survival of dehydration.</title>
        <authorList>
            <person name="Xiao L."/>
            <person name="Yang G."/>
            <person name="Zhang L."/>
            <person name="Yang X."/>
            <person name="Zhao S."/>
            <person name="Ji Z."/>
            <person name="Zhou Q."/>
            <person name="Hu M."/>
            <person name="Wang Y."/>
            <person name="Chen M."/>
            <person name="Xu Y."/>
            <person name="Jin H."/>
            <person name="Xiao X."/>
            <person name="Hu G."/>
            <person name="Bao F."/>
            <person name="Hu Y."/>
            <person name="Wan P."/>
            <person name="Li L."/>
            <person name="Deng X."/>
            <person name="Kuang T."/>
            <person name="Xiang C."/>
            <person name="Zhu J.K."/>
            <person name="Oliver M.J."/>
            <person name="He Y."/>
        </authorList>
    </citation>
    <scope>NUCLEOTIDE SEQUENCE [LARGE SCALE GENOMIC DNA]</scope>
    <source>
        <strain evidence="13">cv. XS01</strain>
    </source>
</reference>
<evidence type="ECO:0000256" key="7">
    <source>
        <dbReference type="ARBA" id="ARBA00022737"/>
    </source>
</evidence>
<evidence type="ECO:0000313" key="12">
    <source>
        <dbReference type="EMBL" id="KZV34987.1"/>
    </source>
</evidence>
<dbReference type="SMART" id="SM00043">
    <property type="entry name" value="CY"/>
    <property type="match status" value="1"/>
</dbReference>
<proteinExistence type="inferred from homology"/>
<dbReference type="PANTHER" id="PTHR11413:SF103">
    <property type="entry name" value="CYSTEINE PROTEINASE INHIBITOR 12"/>
    <property type="match status" value="1"/>
</dbReference>
<dbReference type="PROSITE" id="PS00287">
    <property type="entry name" value="CYSTATIN"/>
    <property type="match status" value="1"/>
</dbReference>
<dbReference type="InterPro" id="IPR046350">
    <property type="entry name" value="Cystatin_sf"/>
</dbReference>
<organism evidence="12 13">
    <name type="scientific">Dorcoceras hygrometricum</name>
    <dbReference type="NCBI Taxonomy" id="472368"/>
    <lineage>
        <taxon>Eukaryota</taxon>
        <taxon>Viridiplantae</taxon>
        <taxon>Streptophyta</taxon>
        <taxon>Embryophyta</taxon>
        <taxon>Tracheophyta</taxon>
        <taxon>Spermatophyta</taxon>
        <taxon>Magnoliopsida</taxon>
        <taxon>eudicotyledons</taxon>
        <taxon>Gunneridae</taxon>
        <taxon>Pentapetalae</taxon>
        <taxon>asterids</taxon>
        <taxon>lamiids</taxon>
        <taxon>Lamiales</taxon>
        <taxon>Gesneriaceae</taxon>
        <taxon>Didymocarpoideae</taxon>
        <taxon>Trichosporeae</taxon>
        <taxon>Loxocarpinae</taxon>
        <taxon>Dorcoceras</taxon>
    </lineage>
</organism>
<dbReference type="PANTHER" id="PTHR11413">
    <property type="entry name" value="CYSTATIN FAMILY MEMBER"/>
    <property type="match status" value="1"/>
</dbReference>
<dbReference type="Gene3D" id="3.10.450.10">
    <property type="match status" value="2"/>
</dbReference>
<evidence type="ECO:0000256" key="5">
    <source>
        <dbReference type="ARBA" id="ARBA00022704"/>
    </source>
</evidence>
<dbReference type="InterPro" id="IPR018073">
    <property type="entry name" value="Prot_inh_cystat_CS"/>
</dbReference>
<dbReference type="CDD" id="cd00042">
    <property type="entry name" value="CY"/>
    <property type="match status" value="1"/>
</dbReference>
<comment type="similarity">
    <text evidence="2 10">Belongs to the cystatin family. Phytocystatin subfamily.</text>
</comment>
<dbReference type="OrthoDB" id="1908104at2759"/>
<dbReference type="FunFam" id="3.10.450.10:FF:000011">
    <property type="entry name" value="Cysteine proteinase inhibitor"/>
    <property type="match status" value="1"/>
</dbReference>
<feature type="domain" description="Cystatin" evidence="11">
    <location>
        <begin position="49"/>
        <end position="139"/>
    </location>
</feature>
<dbReference type="GO" id="GO:0004869">
    <property type="term" value="F:cysteine-type endopeptidase inhibitor activity"/>
    <property type="evidence" value="ECO:0007669"/>
    <property type="project" value="UniProtKB-KW"/>
</dbReference>
<dbReference type="SUPFAM" id="SSF54403">
    <property type="entry name" value="Cystatin/monellin"/>
    <property type="match status" value="2"/>
</dbReference>
<dbReference type="InterPro" id="IPR000010">
    <property type="entry name" value="Cystatin_dom"/>
</dbReference>
<name>A0A2Z7BRS3_9LAMI</name>
<evidence type="ECO:0000256" key="2">
    <source>
        <dbReference type="ARBA" id="ARBA00007233"/>
    </source>
</evidence>
<keyword evidence="7" id="KW-0677">Repeat</keyword>